<reference evidence="5 6" key="2">
    <citation type="submission" date="2023-10" db="EMBL/GenBank/DDBJ databases">
        <authorList>
            <person name="Han X.F."/>
        </authorList>
    </citation>
    <scope>NUCLEOTIDE SEQUENCE [LARGE SCALE GENOMIC DNA]</scope>
    <source>
        <strain evidence="5 6">KCTC 39840</strain>
    </source>
</reference>
<keyword evidence="1" id="KW-0808">Transferase</keyword>
<dbReference type="EMBL" id="JAWSTH010000007">
    <property type="protein sequence ID" value="MDW5593588.1"/>
    <property type="molecule type" value="Genomic_DNA"/>
</dbReference>
<feature type="non-terminal residue" evidence="5">
    <location>
        <position position="1"/>
    </location>
</feature>
<dbReference type="Gene3D" id="3.30.565.10">
    <property type="entry name" value="Histidine kinase-like ATPase, C-terminal domain"/>
    <property type="match status" value="1"/>
</dbReference>
<dbReference type="PANTHER" id="PTHR24421:SF61">
    <property type="entry name" value="OXYGEN SENSOR HISTIDINE KINASE NREB"/>
    <property type="match status" value="1"/>
</dbReference>
<evidence type="ECO:0000256" key="1">
    <source>
        <dbReference type="ARBA" id="ARBA00022679"/>
    </source>
</evidence>
<feature type="transmembrane region" description="Helical" evidence="4">
    <location>
        <begin position="27"/>
        <end position="48"/>
    </location>
</feature>
<dbReference type="InterPro" id="IPR050482">
    <property type="entry name" value="Sensor_HK_TwoCompSys"/>
</dbReference>
<evidence type="ECO:0000256" key="3">
    <source>
        <dbReference type="ARBA" id="ARBA00023012"/>
    </source>
</evidence>
<keyword evidence="4" id="KW-1133">Transmembrane helix</keyword>
<evidence type="ECO:0008006" key="7">
    <source>
        <dbReference type="Google" id="ProtNLM"/>
    </source>
</evidence>
<keyword evidence="6" id="KW-1185">Reference proteome</keyword>
<dbReference type="SUPFAM" id="SSF55874">
    <property type="entry name" value="ATPase domain of HSP90 chaperone/DNA topoisomerase II/histidine kinase"/>
    <property type="match status" value="1"/>
</dbReference>
<evidence type="ECO:0000313" key="6">
    <source>
        <dbReference type="Proteomes" id="UP001284601"/>
    </source>
</evidence>
<accession>A0ABU4HJV3</accession>
<keyword evidence="2" id="KW-0418">Kinase</keyword>
<sequence>RRESAESAPRRAPGAAQMTAARLRDPAWRATALIGVVLLAALVLALAARDGAARAAAVAMALGVLPLVALVLGPPAVRRLRSAEGRALLAAIAVGAAALLLLAIARFDGRQSVLLLAVALLGAAAGVVLIGDDLRRRTARAGSRAERSPWQRMTAGERVRALPWQSGAGALLIGWSTLVGLGIVGPYLADTGIALALLVVLLVGLAGLVLVLVPLLVGAAARGDRDRLAQAREDERLRVAAHLHDSVLQTLALVQRQAGDPAAVARLAKGQERALRAWMAGEAELGAATLAGALHATVDEVEREQRVDVEVTVLGDRPLDDPGRALVAAAREALRNAARHAPGAAIVVFAELSERGAAVYVRDEGGGFALEQVPNERRGVRDAIVGRMTGAGGAANIDSVPGDGTEVALRLGDAIGEAGDE</sequence>
<protein>
    <recommendedName>
        <fullName evidence="7">Signal transduction histidine kinase</fullName>
    </recommendedName>
</protein>
<gene>
    <name evidence="5" type="ORF">R7226_04530</name>
</gene>
<dbReference type="InterPro" id="IPR036890">
    <property type="entry name" value="HATPase_C_sf"/>
</dbReference>
<feature type="transmembrane region" description="Helical" evidence="4">
    <location>
        <begin position="113"/>
        <end position="131"/>
    </location>
</feature>
<keyword evidence="4" id="KW-0812">Transmembrane</keyword>
<feature type="transmembrane region" description="Helical" evidence="4">
    <location>
        <begin position="168"/>
        <end position="189"/>
    </location>
</feature>
<keyword evidence="4" id="KW-0472">Membrane</keyword>
<feature type="transmembrane region" description="Helical" evidence="4">
    <location>
        <begin position="87"/>
        <end position="107"/>
    </location>
</feature>
<evidence type="ECO:0000256" key="2">
    <source>
        <dbReference type="ARBA" id="ARBA00022777"/>
    </source>
</evidence>
<dbReference type="RefSeq" id="WP_404827773.1">
    <property type="nucleotide sequence ID" value="NZ_JAWSTH010000007.1"/>
</dbReference>
<proteinExistence type="predicted"/>
<evidence type="ECO:0000256" key="4">
    <source>
        <dbReference type="SAM" id="Phobius"/>
    </source>
</evidence>
<evidence type="ECO:0000313" key="5">
    <source>
        <dbReference type="EMBL" id="MDW5593588.1"/>
    </source>
</evidence>
<feature type="transmembrane region" description="Helical" evidence="4">
    <location>
        <begin position="195"/>
        <end position="217"/>
    </location>
</feature>
<dbReference type="PANTHER" id="PTHR24421">
    <property type="entry name" value="NITRATE/NITRITE SENSOR PROTEIN NARX-RELATED"/>
    <property type="match status" value="1"/>
</dbReference>
<feature type="transmembrane region" description="Helical" evidence="4">
    <location>
        <begin position="54"/>
        <end position="75"/>
    </location>
</feature>
<keyword evidence="3" id="KW-0902">Two-component regulatory system</keyword>
<comment type="caution">
    <text evidence="5">The sequence shown here is derived from an EMBL/GenBank/DDBJ whole genome shotgun (WGS) entry which is preliminary data.</text>
</comment>
<organism evidence="5 6">
    <name type="scientific">Conexibacter stalactiti</name>
    <dbReference type="NCBI Taxonomy" id="1940611"/>
    <lineage>
        <taxon>Bacteria</taxon>
        <taxon>Bacillati</taxon>
        <taxon>Actinomycetota</taxon>
        <taxon>Thermoleophilia</taxon>
        <taxon>Solirubrobacterales</taxon>
        <taxon>Conexibacteraceae</taxon>
        <taxon>Conexibacter</taxon>
    </lineage>
</organism>
<name>A0ABU4HJV3_9ACTN</name>
<dbReference type="Proteomes" id="UP001284601">
    <property type="component" value="Unassembled WGS sequence"/>
</dbReference>
<reference evidence="6" key="1">
    <citation type="submission" date="2023-07" db="EMBL/GenBank/DDBJ databases">
        <title>Conexibacter stalactiti sp. nov., isolated from stalactites in a lava cave and emended description of the genus Conexibacter.</title>
        <authorList>
            <person name="Lee S.D."/>
        </authorList>
    </citation>
    <scope>NUCLEOTIDE SEQUENCE [LARGE SCALE GENOMIC DNA]</scope>
    <source>
        <strain evidence="6">KCTC 39840</strain>
    </source>
</reference>